<protein>
    <submittedName>
        <fullName evidence="2">Transmembrane protein</fullName>
    </submittedName>
</protein>
<dbReference type="Proteomes" id="UP000492821">
    <property type="component" value="Unassembled WGS sequence"/>
</dbReference>
<keyword evidence="1" id="KW-1185">Reference proteome</keyword>
<dbReference type="WBParaSite" id="Pan_g6145.t1">
    <property type="protein sequence ID" value="Pan_g6145.t1"/>
    <property type="gene ID" value="Pan_g6145"/>
</dbReference>
<organism evidence="1 2">
    <name type="scientific">Panagrellus redivivus</name>
    <name type="common">Microworm</name>
    <dbReference type="NCBI Taxonomy" id="6233"/>
    <lineage>
        <taxon>Eukaryota</taxon>
        <taxon>Metazoa</taxon>
        <taxon>Ecdysozoa</taxon>
        <taxon>Nematoda</taxon>
        <taxon>Chromadorea</taxon>
        <taxon>Rhabditida</taxon>
        <taxon>Tylenchina</taxon>
        <taxon>Panagrolaimomorpha</taxon>
        <taxon>Panagrolaimoidea</taxon>
        <taxon>Panagrolaimidae</taxon>
        <taxon>Panagrellus</taxon>
    </lineage>
</organism>
<reference evidence="2" key="2">
    <citation type="submission" date="2020-10" db="UniProtKB">
        <authorList>
            <consortium name="WormBaseParasite"/>
        </authorList>
    </citation>
    <scope>IDENTIFICATION</scope>
</reference>
<proteinExistence type="predicted"/>
<name>A0A7E4W502_PANRE</name>
<dbReference type="AlphaFoldDB" id="A0A7E4W502"/>
<evidence type="ECO:0000313" key="1">
    <source>
        <dbReference type="Proteomes" id="UP000492821"/>
    </source>
</evidence>
<sequence length="261" mass="28710">MPQKGRQYCRVNTSVNIRDDTAMKMADFDHAHAHYHGVGSSSLPVLCGMPPPQARKPNSRKLFHAINRVPISPVRSKTKDAPRTLSAEVMTPDLVAASAVYIAGLNHAIAVGPSSMVINFTQSSLSWEAGYHRYKEGHLGMGRSVSQVEQDEMDFWEQISLIFNVFTQLWRAAVLYYVQQSTSVQPIFIVLLVFDVGVSVVAHMQAPPHAFSTIGCDAVLAFADGTDPKQLKATNITRKWCHLDPKLAPSVSLPINIAQTT</sequence>
<accession>A0A7E4W502</accession>
<reference evidence="1" key="1">
    <citation type="journal article" date="2013" name="Genetics">
        <title>The draft genome and transcriptome of Panagrellus redivivus are shaped by the harsh demands of a free-living lifestyle.</title>
        <authorList>
            <person name="Srinivasan J."/>
            <person name="Dillman A.R."/>
            <person name="Macchietto M.G."/>
            <person name="Heikkinen L."/>
            <person name="Lakso M."/>
            <person name="Fracchia K.M."/>
            <person name="Antoshechkin I."/>
            <person name="Mortazavi A."/>
            <person name="Wong G."/>
            <person name="Sternberg P.W."/>
        </authorList>
    </citation>
    <scope>NUCLEOTIDE SEQUENCE [LARGE SCALE GENOMIC DNA]</scope>
    <source>
        <strain evidence="1">MT8872</strain>
    </source>
</reference>
<evidence type="ECO:0000313" key="2">
    <source>
        <dbReference type="WBParaSite" id="Pan_g6145.t1"/>
    </source>
</evidence>